<reference evidence="2" key="1">
    <citation type="journal article" date="2015" name="Genome Announc.">
        <title>Genome sequence of the AIDS-associated pathogen Penicillium marneffei (ATCC18224) and its near taxonomic relative Talaromyces stipitatus (ATCC10500).</title>
        <authorList>
            <person name="Nierman W.C."/>
            <person name="Fedorova-Abrams N.D."/>
            <person name="Andrianopoulos A."/>
        </authorList>
    </citation>
    <scope>NUCLEOTIDE SEQUENCE [LARGE SCALE GENOMIC DNA]</scope>
    <source>
        <strain evidence="2">ATCC 10500 / CBS 375.48 / QM 6759 / NRRL 1006</strain>
    </source>
</reference>
<dbReference type="EMBL" id="EQ962653">
    <property type="protein sequence ID" value="EED21871.1"/>
    <property type="molecule type" value="Genomic_DNA"/>
</dbReference>
<dbReference type="STRING" id="441959.B8M1H5"/>
<name>B8M1H5_TALSN</name>
<sequence length="111" mass="12607">MSVSPQRLDAWGPALDLLSPEEKKSSLQRYTPSQALTGKDITIVEVIVQAVQDKRKLCDQGRWAFTTISGCRIIVRDVLDRMATWVNKFKKVGDTLKQYDPHHDKYMATGN</sequence>
<dbReference type="GeneID" id="8109516"/>
<gene>
    <name evidence="1" type="ORF">TSTA_091120</name>
</gene>
<dbReference type="RefSeq" id="XP_002478834.1">
    <property type="nucleotide sequence ID" value="XM_002478789.1"/>
</dbReference>
<evidence type="ECO:0000313" key="1">
    <source>
        <dbReference type="EMBL" id="EED21871.1"/>
    </source>
</evidence>
<protein>
    <submittedName>
        <fullName evidence="1">Uncharacterized protein</fullName>
    </submittedName>
</protein>
<dbReference type="Proteomes" id="UP000001745">
    <property type="component" value="Unassembled WGS sequence"/>
</dbReference>
<dbReference type="HOGENOM" id="CLU_2160104_0_0_1"/>
<accession>B8M1H5</accession>
<dbReference type="VEuPathDB" id="FungiDB:TSTA_091120"/>
<dbReference type="AlphaFoldDB" id="B8M1H5"/>
<organism evidence="1 2">
    <name type="scientific">Talaromyces stipitatus (strain ATCC 10500 / CBS 375.48 / QM 6759 / NRRL 1006)</name>
    <name type="common">Penicillium stipitatum</name>
    <dbReference type="NCBI Taxonomy" id="441959"/>
    <lineage>
        <taxon>Eukaryota</taxon>
        <taxon>Fungi</taxon>
        <taxon>Dikarya</taxon>
        <taxon>Ascomycota</taxon>
        <taxon>Pezizomycotina</taxon>
        <taxon>Eurotiomycetes</taxon>
        <taxon>Eurotiomycetidae</taxon>
        <taxon>Eurotiales</taxon>
        <taxon>Trichocomaceae</taxon>
        <taxon>Talaromyces</taxon>
        <taxon>Talaromyces sect. Talaromyces</taxon>
    </lineage>
</organism>
<keyword evidence="2" id="KW-1185">Reference proteome</keyword>
<proteinExistence type="predicted"/>
<dbReference type="PhylomeDB" id="B8M1H5"/>
<dbReference type="OrthoDB" id="7464126at2759"/>
<dbReference type="InParanoid" id="B8M1H5"/>
<evidence type="ECO:0000313" key="2">
    <source>
        <dbReference type="Proteomes" id="UP000001745"/>
    </source>
</evidence>